<feature type="transmembrane region" description="Helical" evidence="6">
    <location>
        <begin position="299"/>
        <end position="319"/>
    </location>
</feature>
<keyword evidence="3 6" id="KW-0812">Transmembrane</keyword>
<dbReference type="PANTHER" id="PTHR39087">
    <property type="entry name" value="UPF0104 MEMBRANE PROTEIN MJ1595"/>
    <property type="match status" value="1"/>
</dbReference>
<evidence type="ECO:0000256" key="2">
    <source>
        <dbReference type="ARBA" id="ARBA00022475"/>
    </source>
</evidence>
<protein>
    <submittedName>
        <fullName evidence="7">Flippase-like domain-containing protein</fullName>
    </submittedName>
</protein>
<dbReference type="PANTHER" id="PTHR39087:SF2">
    <property type="entry name" value="UPF0104 MEMBRANE PROTEIN MJ1595"/>
    <property type="match status" value="1"/>
</dbReference>
<keyword evidence="5 6" id="KW-0472">Membrane</keyword>
<feature type="transmembrane region" description="Helical" evidence="6">
    <location>
        <begin position="162"/>
        <end position="186"/>
    </location>
</feature>
<keyword evidence="2" id="KW-1003">Cell membrane</keyword>
<feature type="transmembrane region" description="Helical" evidence="6">
    <location>
        <begin position="12"/>
        <end position="30"/>
    </location>
</feature>
<sequence>MDKSRKPSSVAGYIGLLVGIVLLGLFFWQIDLRESLDLAAGIGVMSLWILVPYGLLHLFETLGWARLFPLRGSKVLLRRLFSVQLITETVSMTVPAGVAVGEPMRPYLCRKYLAVPYPAGVASVAVRKLVLGLSQGIYSLVAAVWGFSFLQDVSNGLIGMGGLGWIVCIASVMIILLFTFLLLLLMNGSAAMGLHRLLVALPWKKVADWLLEKERSFHETDRELARLKEEGGKQLFVAVCFYTMSWMMLPLEAWLIIRLLGEQVGFQEMYALDTALTLMRSIVFFIPSGLGIQDFGYLVFFKALGLNDYLLVGGAFVLLRRLKELLWYGSGYILLFLNGIQPFRSLSEAER</sequence>
<gene>
    <name evidence="7" type="ORF">ENN50_08105</name>
</gene>
<evidence type="ECO:0000256" key="5">
    <source>
        <dbReference type="ARBA" id="ARBA00023136"/>
    </source>
</evidence>
<name>A0A831SSE3_PROAE</name>
<evidence type="ECO:0000256" key="1">
    <source>
        <dbReference type="ARBA" id="ARBA00004651"/>
    </source>
</evidence>
<comment type="caution">
    <text evidence="7">The sequence shown here is derived from an EMBL/GenBank/DDBJ whole genome shotgun (WGS) entry which is preliminary data.</text>
</comment>
<feature type="transmembrane region" description="Helical" evidence="6">
    <location>
        <begin position="325"/>
        <end position="343"/>
    </location>
</feature>
<feature type="transmembrane region" description="Helical" evidence="6">
    <location>
        <begin position="235"/>
        <end position="257"/>
    </location>
</feature>
<dbReference type="Pfam" id="PF03706">
    <property type="entry name" value="LPG_synthase_TM"/>
    <property type="match status" value="1"/>
</dbReference>
<feature type="transmembrane region" description="Helical" evidence="6">
    <location>
        <begin position="129"/>
        <end position="150"/>
    </location>
</feature>
<dbReference type="Proteomes" id="UP000886335">
    <property type="component" value="Unassembled WGS sequence"/>
</dbReference>
<organism evidence="7">
    <name type="scientific">Prosthecochloris aestuarii</name>
    <dbReference type="NCBI Taxonomy" id="1102"/>
    <lineage>
        <taxon>Bacteria</taxon>
        <taxon>Pseudomonadati</taxon>
        <taxon>Chlorobiota</taxon>
        <taxon>Chlorobiia</taxon>
        <taxon>Chlorobiales</taxon>
        <taxon>Chlorobiaceae</taxon>
        <taxon>Prosthecochloris</taxon>
    </lineage>
</organism>
<dbReference type="AlphaFoldDB" id="A0A831SSE3"/>
<dbReference type="NCBIfam" id="TIGR00374">
    <property type="entry name" value="flippase-like domain"/>
    <property type="match status" value="1"/>
</dbReference>
<dbReference type="InterPro" id="IPR022791">
    <property type="entry name" value="L-PG_synthase/AglD"/>
</dbReference>
<proteinExistence type="predicted"/>
<dbReference type="GO" id="GO:0005886">
    <property type="term" value="C:plasma membrane"/>
    <property type="evidence" value="ECO:0007669"/>
    <property type="project" value="UniProtKB-SubCell"/>
</dbReference>
<evidence type="ECO:0000313" key="7">
    <source>
        <dbReference type="EMBL" id="HED31620.1"/>
    </source>
</evidence>
<evidence type="ECO:0000256" key="3">
    <source>
        <dbReference type="ARBA" id="ARBA00022692"/>
    </source>
</evidence>
<dbReference type="EMBL" id="DSBW01000178">
    <property type="protein sequence ID" value="HED31620.1"/>
    <property type="molecule type" value="Genomic_DNA"/>
</dbReference>
<evidence type="ECO:0000256" key="4">
    <source>
        <dbReference type="ARBA" id="ARBA00022989"/>
    </source>
</evidence>
<evidence type="ECO:0000256" key="6">
    <source>
        <dbReference type="SAM" id="Phobius"/>
    </source>
</evidence>
<keyword evidence="4 6" id="KW-1133">Transmembrane helix</keyword>
<reference evidence="7" key="1">
    <citation type="journal article" date="2020" name="mSystems">
        <title>Genome- and Community-Level Interaction Insights into Carbon Utilization and Element Cycling Functions of Hydrothermarchaeota in Hydrothermal Sediment.</title>
        <authorList>
            <person name="Zhou Z."/>
            <person name="Liu Y."/>
            <person name="Xu W."/>
            <person name="Pan J."/>
            <person name="Luo Z.H."/>
            <person name="Li M."/>
        </authorList>
    </citation>
    <scope>NUCLEOTIDE SEQUENCE [LARGE SCALE GENOMIC DNA]</scope>
    <source>
        <strain evidence="7">SpSt-1181</strain>
    </source>
</reference>
<feature type="transmembrane region" description="Helical" evidence="6">
    <location>
        <begin position="36"/>
        <end position="56"/>
    </location>
</feature>
<accession>A0A831SSE3</accession>
<comment type="subcellular location">
    <subcellularLocation>
        <location evidence="1">Cell membrane</location>
        <topology evidence="1">Multi-pass membrane protein</topology>
    </subcellularLocation>
</comment>